<proteinExistence type="inferred from homology"/>
<keyword evidence="4" id="KW-0460">Magnesium</keyword>
<dbReference type="GO" id="GO:0004311">
    <property type="term" value="F:geranylgeranyl diphosphate synthase activity"/>
    <property type="evidence" value="ECO:0007669"/>
    <property type="project" value="UniProtKB-EC"/>
</dbReference>
<evidence type="ECO:0000256" key="5">
    <source>
        <dbReference type="RuleBase" id="RU004466"/>
    </source>
</evidence>
<dbReference type="PROSITE" id="PS00723">
    <property type="entry name" value="POLYPRENYL_SYNTHASE_1"/>
    <property type="match status" value="1"/>
</dbReference>
<feature type="compositionally biased region" description="Polar residues" evidence="6">
    <location>
        <begin position="12"/>
        <end position="30"/>
    </location>
</feature>
<evidence type="ECO:0000256" key="3">
    <source>
        <dbReference type="ARBA" id="ARBA00022723"/>
    </source>
</evidence>
<dbReference type="Gene3D" id="1.10.600.10">
    <property type="entry name" value="Farnesyl Diphosphate Synthase"/>
    <property type="match status" value="1"/>
</dbReference>
<dbReference type="InterPro" id="IPR033749">
    <property type="entry name" value="Polyprenyl_synt_CS"/>
</dbReference>
<dbReference type="PROSITE" id="PS00444">
    <property type="entry name" value="POLYPRENYL_SYNTHASE_2"/>
    <property type="match status" value="1"/>
</dbReference>
<dbReference type="GO" id="GO:0046165">
    <property type="term" value="P:alcohol biosynthetic process"/>
    <property type="evidence" value="ECO:0007669"/>
    <property type="project" value="UniProtKB-ARBA"/>
</dbReference>
<dbReference type="SUPFAM" id="SSF48576">
    <property type="entry name" value="Terpenoid synthases"/>
    <property type="match status" value="1"/>
</dbReference>
<organism evidence="7 8">
    <name type="scientific">Dothidotthia symphoricarpi CBS 119687</name>
    <dbReference type="NCBI Taxonomy" id="1392245"/>
    <lineage>
        <taxon>Eukaryota</taxon>
        <taxon>Fungi</taxon>
        <taxon>Dikarya</taxon>
        <taxon>Ascomycota</taxon>
        <taxon>Pezizomycotina</taxon>
        <taxon>Dothideomycetes</taxon>
        <taxon>Pleosporomycetidae</taxon>
        <taxon>Pleosporales</taxon>
        <taxon>Dothidotthiaceae</taxon>
        <taxon>Dothidotthia</taxon>
    </lineage>
</organism>
<evidence type="ECO:0000313" key="8">
    <source>
        <dbReference type="Proteomes" id="UP000799771"/>
    </source>
</evidence>
<evidence type="ECO:0000256" key="6">
    <source>
        <dbReference type="SAM" id="MobiDB-lite"/>
    </source>
</evidence>
<dbReference type="CDD" id="cd00685">
    <property type="entry name" value="Trans_IPPS_HT"/>
    <property type="match status" value="1"/>
</dbReference>
<dbReference type="GO" id="GO:0043386">
    <property type="term" value="P:mycotoxin biosynthetic process"/>
    <property type="evidence" value="ECO:0007669"/>
    <property type="project" value="UniProtKB-ARBA"/>
</dbReference>
<dbReference type="EC" id="2.5.1.29" evidence="1"/>
<dbReference type="PANTHER" id="PTHR12001:SF44">
    <property type="entry name" value="GERANYLGERANYL PYROPHOSPHATE SYNTHASE"/>
    <property type="match status" value="1"/>
</dbReference>
<dbReference type="EMBL" id="ML977507">
    <property type="protein sequence ID" value="KAF2129171.1"/>
    <property type="molecule type" value="Genomic_DNA"/>
</dbReference>
<feature type="region of interest" description="Disordered" evidence="6">
    <location>
        <begin position="1"/>
        <end position="30"/>
    </location>
</feature>
<dbReference type="AlphaFoldDB" id="A0A6A6AFJ7"/>
<reference evidence="7" key="1">
    <citation type="journal article" date="2020" name="Stud. Mycol.">
        <title>101 Dothideomycetes genomes: a test case for predicting lifestyles and emergence of pathogens.</title>
        <authorList>
            <person name="Haridas S."/>
            <person name="Albert R."/>
            <person name="Binder M."/>
            <person name="Bloem J."/>
            <person name="Labutti K."/>
            <person name="Salamov A."/>
            <person name="Andreopoulos B."/>
            <person name="Baker S."/>
            <person name="Barry K."/>
            <person name="Bills G."/>
            <person name="Bluhm B."/>
            <person name="Cannon C."/>
            <person name="Castanera R."/>
            <person name="Culley D."/>
            <person name="Daum C."/>
            <person name="Ezra D."/>
            <person name="Gonzalez J."/>
            <person name="Henrissat B."/>
            <person name="Kuo A."/>
            <person name="Liang C."/>
            <person name="Lipzen A."/>
            <person name="Lutzoni F."/>
            <person name="Magnuson J."/>
            <person name="Mondo S."/>
            <person name="Nolan M."/>
            <person name="Ohm R."/>
            <person name="Pangilinan J."/>
            <person name="Park H.-J."/>
            <person name="Ramirez L."/>
            <person name="Alfaro M."/>
            <person name="Sun H."/>
            <person name="Tritt A."/>
            <person name="Yoshinaga Y."/>
            <person name="Zwiers L.-H."/>
            <person name="Turgeon B."/>
            <person name="Goodwin S."/>
            <person name="Spatafora J."/>
            <person name="Crous P."/>
            <person name="Grigoriev I."/>
        </authorList>
    </citation>
    <scope>NUCLEOTIDE SEQUENCE</scope>
    <source>
        <strain evidence="7">CBS 119687</strain>
    </source>
</reference>
<evidence type="ECO:0000256" key="1">
    <source>
        <dbReference type="ARBA" id="ARBA00012382"/>
    </source>
</evidence>
<dbReference type="OrthoDB" id="6921389at2759"/>
<dbReference type="Pfam" id="PF00348">
    <property type="entry name" value="polyprenyl_synt"/>
    <property type="match status" value="1"/>
</dbReference>
<accession>A0A6A6AFJ7</accession>
<dbReference type="GO" id="GO:0046872">
    <property type="term" value="F:metal ion binding"/>
    <property type="evidence" value="ECO:0007669"/>
    <property type="project" value="UniProtKB-KW"/>
</dbReference>
<dbReference type="Proteomes" id="UP000799771">
    <property type="component" value="Unassembled WGS sequence"/>
</dbReference>
<evidence type="ECO:0000256" key="4">
    <source>
        <dbReference type="ARBA" id="ARBA00022842"/>
    </source>
</evidence>
<dbReference type="GO" id="GO:0008299">
    <property type="term" value="P:isoprenoid biosynthetic process"/>
    <property type="evidence" value="ECO:0007669"/>
    <property type="project" value="InterPro"/>
</dbReference>
<sequence length="333" mass="37242">METDDDREAGAQPSTPSNTPLTQSTTDQSQWTEDKEQILLGPYEYIANQPGKDLRSQFISAFNMWLNVPGKSLEVIIGVIKMLHNASLLVDDVEDFSVLRRGIPVANSIFGIAQTINSANYVYFRALSELASLDNPELLKIFTSELLNLHRGQGLDLYWRDSLICPSECEYMEMVDYKTGGLFRLAVRLMQAQSQIPIDCSPLVTTIGQMFQILDDYLNLSSTGDYSALKGFCEDLTEGKFSFPMIHAIRADPSNHVLINILRLRTTDQEVKKYALGYIESVGSLKYSEDVIKGLKEKAEHLIDDIESQLGQESCVGEGANAVRKLLKNLSVR</sequence>
<dbReference type="RefSeq" id="XP_033523560.1">
    <property type="nucleotide sequence ID" value="XM_033663790.1"/>
</dbReference>
<name>A0A6A6AFJ7_9PLEO</name>
<dbReference type="SFLD" id="SFLDS00005">
    <property type="entry name" value="Isoprenoid_Synthase_Type_I"/>
    <property type="match status" value="1"/>
</dbReference>
<dbReference type="InterPro" id="IPR008949">
    <property type="entry name" value="Isoprenoid_synthase_dom_sf"/>
</dbReference>
<gene>
    <name evidence="7" type="ORF">P153DRAFT_291836</name>
</gene>
<evidence type="ECO:0000313" key="7">
    <source>
        <dbReference type="EMBL" id="KAF2129171.1"/>
    </source>
</evidence>
<dbReference type="InterPro" id="IPR000092">
    <property type="entry name" value="Polyprenyl_synt"/>
</dbReference>
<keyword evidence="3" id="KW-0479">Metal-binding</keyword>
<dbReference type="PANTHER" id="PTHR12001">
    <property type="entry name" value="GERANYLGERANYL PYROPHOSPHATE SYNTHASE"/>
    <property type="match status" value="1"/>
</dbReference>
<keyword evidence="8" id="KW-1185">Reference proteome</keyword>
<protein>
    <recommendedName>
        <fullName evidence="1">geranylgeranyl diphosphate synthase</fullName>
        <ecNumber evidence="1">2.5.1.29</ecNumber>
    </recommendedName>
</protein>
<evidence type="ECO:0000256" key="2">
    <source>
        <dbReference type="ARBA" id="ARBA00022679"/>
    </source>
</evidence>
<keyword evidence="2 5" id="KW-0808">Transferase</keyword>
<dbReference type="GeneID" id="54404222"/>
<comment type="similarity">
    <text evidence="5">Belongs to the FPP/GGPP synthase family.</text>
</comment>